<evidence type="ECO:0000313" key="1">
    <source>
        <dbReference type="Proteomes" id="UP000887580"/>
    </source>
</evidence>
<organism evidence="1 2">
    <name type="scientific">Panagrolaimus sp. PS1159</name>
    <dbReference type="NCBI Taxonomy" id="55785"/>
    <lineage>
        <taxon>Eukaryota</taxon>
        <taxon>Metazoa</taxon>
        <taxon>Ecdysozoa</taxon>
        <taxon>Nematoda</taxon>
        <taxon>Chromadorea</taxon>
        <taxon>Rhabditida</taxon>
        <taxon>Tylenchina</taxon>
        <taxon>Panagrolaimomorpha</taxon>
        <taxon>Panagrolaimoidea</taxon>
        <taxon>Panagrolaimidae</taxon>
        <taxon>Panagrolaimus</taxon>
    </lineage>
</organism>
<dbReference type="WBParaSite" id="PS1159_v2.g23061.t1">
    <property type="protein sequence ID" value="PS1159_v2.g23061.t1"/>
    <property type="gene ID" value="PS1159_v2.g23061"/>
</dbReference>
<reference evidence="2" key="1">
    <citation type="submission" date="2022-11" db="UniProtKB">
        <authorList>
            <consortium name="WormBaseParasite"/>
        </authorList>
    </citation>
    <scope>IDENTIFICATION</scope>
</reference>
<sequence length="911" mass="105229">MYDAYVKADSIKGIYDITAAVAHASKESLFTCQKGALIHLERQHDSSRQPYTSQAYRNFEKHTVRDMQFIESLDLILCFVNGQIVAHRCKEPFDTVATINQYTPINAFAANVFKKTNKLYVIISAKRQLHVFKFILNKFEEIPITLNPATLLDNPSIIRWVSEYSIYYALKTEFSFVQLWKNEDNPLEESIGMIHTVAPRTADAPMVLLSDLNVIGLCRNATVEFYDSEGIRCTTISNAKFSEQPLHLAYQSPYLLATVVRQNVIEVRSIQPSMLVQKISIDRPSLLCPSLSGIVYAIGASTIYELDSRPPLKENIRQLVSEKQFDLACRLTDKCDTLTTKEKTEVKRKTAASLFAQRRFEECFEIHKKERTDILLILQIFFPSLIPEKFRAKAQIYTKEANDFIPCPDFAANEWKQAENELSDFLSEMRTEHAKILDQHRQKIVELSTSEFKNHESVLELADTVLLKCYLKNRPSMVPSLLRLSHNHCNVDETAKDLHNVDRFDDLFLLYSKKNMRRKALDILKMQSKNEDSLLYGLEEAVKYLQTFGPSNFDLIKEYSIWILNEEPEWGVKIFATNDTEIVKQLPREQVLTFLRSECVAAVIPYLEHVIFQWHDEKPSFHDELAGMYILKVKKLMTEYVHVLSENERIPQAGEEEGELGIYRKRLIHFLNYSNKYNPNTIDALLNDILMQERAIIYGRLGRHEEALLIYANVLMDYKLAEEHCEKYYNDKNQNIYVILFKAYTNPTLLPTFSTIKRIRYSHPKVSEALHLLTKHPTQIDPVEALQLLPESTSLRKVWPALEAVMEAIKNKASALEIHVALTKLDVQKKYTTLRKMKSEKVEIDYNVICFYCEKAIDSAFVKFKDGKLAHYSCHMRRQNSETPSTPTPTTVAGPIGEKRLSQRHRTVSLL</sequence>
<dbReference type="Proteomes" id="UP000887580">
    <property type="component" value="Unplaced"/>
</dbReference>
<evidence type="ECO:0000313" key="2">
    <source>
        <dbReference type="WBParaSite" id="PS1159_v2.g23061.t1"/>
    </source>
</evidence>
<proteinExistence type="predicted"/>
<protein>
    <submittedName>
        <fullName evidence="2">CNH domain-containing protein</fullName>
    </submittedName>
</protein>
<accession>A0AC35G366</accession>
<name>A0AC35G366_9BILA</name>